<proteinExistence type="predicted"/>
<reference evidence="2" key="1">
    <citation type="journal article" date="2014" name="Front. Microbiol.">
        <title>High frequency of phylogenetically diverse reductive dehalogenase-homologous genes in deep subseafloor sedimentary metagenomes.</title>
        <authorList>
            <person name="Kawai M."/>
            <person name="Futagami T."/>
            <person name="Toyoda A."/>
            <person name="Takaki Y."/>
            <person name="Nishi S."/>
            <person name="Hori S."/>
            <person name="Arai W."/>
            <person name="Tsubouchi T."/>
            <person name="Morono Y."/>
            <person name="Uchiyama I."/>
            <person name="Ito T."/>
            <person name="Fujiyama A."/>
            <person name="Inagaki F."/>
            <person name="Takami H."/>
        </authorList>
    </citation>
    <scope>NUCLEOTIDE SEQUENCE</scope>
    <source>
        <strain evidence="2">Expedition CK06-06</strain>
    </source>
</reference>
<gene>
    <name evidence="2" type="ORF">S12H4_44414</name>
</gene>
<accession>X1UC65</accession>
<protein>
    <submittedName>
        <fullName evidence="2">Uncharacterized protein</fullName>
    </submittedName>
</protein>
<evidence type="ECO:0000256" key="1">
    <source>
        <dbReference type="SAM" id="MobiDB-lite"/>
    </source>
</evidence>
<name>X1UC65_9ZZZZ</name>
<comment type="caution">
    <text evidence="2">The sequence shown here is derived from an EMBL/GenBank/DDBJ whole genome shotgun (WGS) entry which is preliminary data.</text>
</comment>
<dbReference type="EMBL" id="BARW01027363">
    <property type="protein sequence ID" value="GAJ15113.1"/>
    <property type="molecule type" value="Genomic_DNA"/>
</dbReference>
<organism evidence="2">
    <name type="scientific">marine sediment metagenome</name>
    <dbReference type="NCBI Taxonomy" id="412755"/>
    <lineage>
        <taxon>unclassified sequences</taxon>
        <taxon>metagenomes</taxon>
        <taxon>ecological metagenomes</taxon>
    </lineage>
</organism>
<dbReference type="AlphaFoldDB" id="X1UC65"/>
<feature type="region of interest" description="Disordered" evidence="1">
    <location>
        <begin position="1"/>
        <end position="40"/>
    </location>
</feature>
<sequence length="40" mass="4133">MQSELNGLTLPAFSKASASTEVPTKVDPSGNTLTIVVDRG</sequence>
<evidence type="ECO:0000313" key="2">
    <source>
        <dbReference type="EMBL" id="GAJ15113.1"/>
    </source>
</evidence>